<evidence type="ECO:0000313" key="2">
    <source>
        <dbReference type="Proteomes" id="UP001152795"/>
    </source>
</evidence>
<dbReference type="AlphaFoldDB" id="A0A7D9DK11"/>
<keyword evidence="2" id="KW-1185">Reference proteome</keyword>
<gene>
    <name evidence="1" type="ORF">PACLA_8A030019</name>
</gene>
<evidence type="ECO:0000313" key="1">
    <source>
        <dbReference type="EMBL" id="CAB3986712.1"/>
    </source>
</evidence>
<protein>
    <submittedName>
        <fullName evidence="1">Uncharacterized protein</fullName>
    </submittedName>
</protein>
<accession>A0A7D9DK11</accession>
<dbReference type="EMBL" id="CACRXK020001059">
    <property type="protein sequence ID" value="CAB3986712.1"/>
    <property type="molecule type" value="Genomic_DNA"/>
</dbReference>
<proteinExistence type="predicted"/>
<reference evidence="1" key="1">
    <citation type="submission" date="2020-04" db="EMBL/GenBank/DDBJ databases">
        <authorList>
            <person name="Alioto T."/>
            <person name="Alioto T."/>
            <person name="Gomez Garrido J."/>
        </authorList>
    </citation>
    <scope>NUCLEOTIDE SEQUENCE</scope>
    <source>
        <strain evidence="1">A484AB</strain>
    </source>
</reference>
<sequence length="215" mass="24380">MSITVSVSLCFLLAQAKGAVTPAQATLLATKVYETLQTFSQQADANRMTFLYVHYENDLAKPHYTNAVVHQQFQGTKKFRKLFGKTTPYWPAPEDIPIGNDSPIVDNLMVAPFPKAGNKEDLKVILVPLKSVNSLKCPKIVIFGRKGYTEKTVEIEGWPKGNDGYFNLKNNIKNVNVCNNTEFFYYIHEKLNDERVLELLAENNVNVDYNSYHLL</sequence>
<comment type="caution">
    <text evidence="1">The sequence shown here is derived from an EMBL/GenBank/DDBJ whole genome shotgun (WGS) entry which is preliminary data.</text>
</comment>
<dbReference type="Proteomes" id="UP001152795">
    <property type="component" value="Unassembled WGS sequence"/>
</dbReference>
<name>A0A7D9DK11_PARCT</name>
<organism evidence="1 2">
    <name type="scientific">Paramuricea clavata</name>
    <name type="common">Red gorgonian</name>
    <name type="synonym">Violescent sea-whip</name>
    <dbReference type="NCBI Taxonomy" id="317549"/>
    <lineage>
        <taxon>Eukaryota</taxon>
        <taxon>Metazoa</taxon>
        <taxon>Cnidaria</taxon>
        <taxon>Anthozoa</taxon>
        <taxon>Octocorallia</taxon>
        <taxon>Malacalcyonacea</taxon>
        <taxon>Plexauridae</taxon>
        <taxon>Paramuricea</taxon>
    </lineage>
</organism>